<dbReference type="SUPFAM" id="SSF53218">
    <property type="entry name" value="Molybdenum cofactor biosynthesis proteins"/>
    <property type="match status" value="1"/>
</dbReference>
<comment type="catalytic activity">
    <reaction evidence="6">
        <text>adenylyl-molybdopterin + molybdate = Mo-molybdopterin + AMP + H(+)</text>
        <dbReference type="Rhea" id="RHEA:35047"/>
        <dbReference type="ChEBI" id="CHEBI:15378"/>
        <dbReference type="ChEBI" id="CHEBI:36264"/>
        <dbReference type="ChEBI" id="CHEBI:62727"/>
        <dbReference type="ChEBI" id="CHEBI:71302"/>
        <dbReference type="ChEBI" id="CHEBI:456215"/>
        <dbReference type="EC" id="2.10.1.1"/>
    </reaction>
</comment>
<keyword evidence="7" id="KW-0479">Metal-binding</keyword>
<accession>A0A401UY33</accession>
<evidence type="ECO:0000259" key="8">
    <source>
        <dbReference type="SMART" id="SM00852"/>
    </source>
</evidence>
<feature type="domain" description="MoaB/Mog" evidence="8">
    <location>
        <begin position="180"/>
        <end position="325"/>
    </location>
</feature>
<keyword evidence="4 7" id="KW-0500">Molybdenum</keyword>
<dbReference type="Gene3D" id="3.40.980.10">
    <property type="entry name" value="MoaB/Mog-like domain"/>
    <property type="match status" value="1"/>
</dbReference>
<keyword evidence="10" id="KW-1185">Reference proteome</keyword>
<dbReference type="CDD" id="cd00887">
    <property type="entry name" value="MoeA"/>
    <property type="match status" value="1"/>
</dbReference>
<dbReference type="Gene3D" id="3.90.105.10">
    <property type="entry name" value="Molybdopterin biosynthesis moea protein, domain 2"/>
    <property type="match status" value="1"/>
</dbReference>
<dbReference type="EMBL" id="BHYL01000083">
    <property type="protein sequence ID" value="GCD19607.1"/>
    <property type="molecule type" value="Genomic_DNA"/>
</dbReference>
<evidence type="ECO:0000256" key="4">
    <source>
        <dbReference type="ARBA" id="ARBA00022505"/>
    </source>
</evidence>
<dbReference type="InterPro" id="IPR001453">
    <property type="entry name" value="MoaB/Mog_dom"/>
</dbReference>
<evidence type="ECO:0000256" key="6">
    <source>
        <dbReference type="ARBA" id="ARBA00047317"/>
    </source>
</evidence>
<dbReference type="Pfam" id="PF03453">
    <property type="entry name" value="MoeA_N"/>
    <property type="match status" value="1"/>
</dbReference>
<comment type="caution">
    <text evidence="9">The sequence shown here is derived from an EMBL/GenBank/DDBJ whole genome shotgun (WGS) entry which is preliminary data.</text>
</comment>
<evidence type="ECO:0000256" key="3">
    <source>
        <dbReference type="ARBA" id="ARBA00010763"/>
    </source>
</evidence>
<evidence type="ECO:0000256" key="7">
    <source>
        <dbReference type="RuleBase" id="RU365090"/>
    </source>
</evidence>
<dbReference type="InterPro" id="IPR005110">
    <property type="entry name" value="MoeA_linker/N"/>
</dbReference>
<dbReference type="OrthoDB" id="9804758at2"/>
<dbReference type="RefSeq" id="WP_124342140.1">
    <property type="nucleotide sequence ID" value="NZ_BHYL01000083.1"/>
</dbReference>
<evidence type="ECO:0000256" key="1">
    <source>
        <dbReference type="ARBA" id="ARBA00002901"/>
    </source>
</evidence>
<protein>
    <recommendedName>
        <fullName evidence="7">Molybdopterin molybdenumtransferase</fullName>
        <ecNumber evidence="7">2.10.1.1</ecNumber>
    </recommendedName>
</protein>
<proteinExistence type="inferred from homology"/>
<dbReference type="AlphaFoldDB" id="A0A401UY33"/>
<evidence type="ECO:0000256" key="2">
    <source>
        <dbReference type="ARBA" id="ARBA00005046"/>
    </source>
</evidence>
<keyword evidence="5 7" id="KW-0501">Molybdenum cofactor biosynthesis</keyword>
<dbReference type="UniPathway" id="UPA00344"/>
<dbReference type="NCBIfam" id="NF045515">
    <property type="entry name" value="Glp_gephyrin"/>
    <property type="match status" value="1"/>
</dbReference>
<comment type="similarity">
    <text evidence="3 7">Belongs to the MoeA family.</text>
</comment>
<dbReference type="PANTHER" id="PTHR10192">
    <property type="entry name" value="MOLYBDOPTERIN BIOSYNTHESIS PROTEIN"/>
    <property type="match status" value="1"/>
</dbReference>
<keyword evidence="7 9" id="KW-0808">Transferase</keyword>
<sequence>MRSVQDHLAAVLAAVGPVAPLDVVLHDAVGCILAEDVVAGRDLPRQALAARDGYAVAAHDTAVAAGYAASRALPVAHDVRPGLEAPLRLVPGQAVRVASGAPLPLGADAVVPLEETDRGTAQVAMQRPAVAGQHVRPAGADVRGGEKVLAAGTRLGARQLALAASLGRGRLRVHPTPRVVLLSVGDELVEPGTVGARDGATFEADGHALEAAVRDAGANAVRVGIVADDRATLREALDDQLVRADMVVVTGGLSELAHDTVKDVLAPLGTVRLDQVAMTPGFRHGFGSVGDELGRDRAVPIFALQGHPVAAQVSFEVFVRPALRAMAGHTELFRPSVAAEATSGWVSPPGLRQFVPATVLGSPDEGYRVTPVGEPSAPTVRDLAHANALAVVGEQDLTVHPGQIVHCLVLEG</sequence>
<reference evidence="9 10" key="1">
    <citation type="submission" date="2018-11" db="EMBL/GenBank/DDBJ databases">
        <title>Draft genome sequence of Cellulomonas takizawaensis strain TKZ-21.</title>
        <authorList>
            <person name="Yamamura H."/>
            <person name="Hayashi T."/>
            <person name="Hamada M."/>
            <person name="Serisawa Y."/>
            <person name="Matsuyama K."/>
            <person name="Nakagawa Y."/>
            <person name="Otoguro M."/>
            <person name="Yanagida F."/>
            <person name="Hayakawa M."/>
        </authorList>
    </citation>
    <scope>NUCLEOTIDE SEQUENCE [LARGE SCALE GENOMIC DNA]</scope>
    <source>
        <strain evidence="9 10">TKZ-21</strain>
    </source>
</reference>
<dbReference type="Pfam" id="PF00994">
    <property type="entry name" value="MoCF_biosynth"/>
    <property type="match status" value="1"/>
</dbReference>
<dbReference type="GO" id="GO:0061599">
    <property type="term" value="F:molybdopterin molybdotransferase activity"/>
    <property type="evidence" value="ECO:0007669"/>
    <property type="project" value="UniProtKB-UniRule"/>
</dbReference>
<dbReference type="InterPro" id="IPR038987">
    <property type="entry name" value="MoeA-like"/>
</dbReference>
<name>A0A401UY33_9CELL</name>
<dbReference type="GO" id="GO:0006777">
    <property type="term" value="P:Mo-molybdopterin cofactor biosynthetic process"/>
    <property type="evidence" value="ECO:0007669"/>
    <property type="project" value="UniProtKB-UniRule"/>
</dbReference>
<gene>
    <name evidence="9" type="ORF">CTKZ_11690</name>
</gene>
<dbReference type="InterPro" id="IPR005111">
    <property type="entry name" value="MoeA_C_domain_IV"/>
</dbReference>
<dbReference type="PANTHER" id="PTHR10192:SF5">
    <property type="entry name" value="GEPHYRIN"/>
    <property type="match status" value="1"/>
</dbReference>
<dbReference type="SUPFAM" id="SSF63867">
    <property type="entry name" value="MoeA C-terminal domain-like"/>
    <property type="match status" value="1"/>
</dbReference>
<evidence type="ECO:0000313" key="10">
    <source>
        <dbReference type="Proteomes" id="UP000288246"/>
    </source>
</evidence>
<evidence type="ECO:0000256" key="5">
    <source>
        <dbReference type="ARBA" id="ARBA00023150"/>
    </source>
</evidence>
<dbReference type="Pfam" id="PF03454">
    <property type="entry name" value="MoeA_C"/>
    <property type="match status" value="1"/>
</dbReference>
<dbReference type="Gene3D" id="2.40.340.10">
    <property type="entry name" value="MoeA, C-terminal, domain IV"/>
    <property type="match status" value="1"/>
</dbReference>
<comment type="cofactor">
    <cofactor evidence="7">
        <name>Mg(2+)</name>
        <dbReference type="ChEBI" id="CHEBI:18420"/>
    </cofactor>
</comment>
<organism evidence="9 10">
    <name type="scientific">Cellulomonas algicola</name>
    <dbReference type="NCBI Taxonomy" id="2071633"/>
    <lineage>
        <taxon>Bacteria</taxon>
        <taxon>Bacillati</taxon>
        <taxon>Actinomycetota</taxon>
        <taxon>Actinomycetes</taxon>
        <taxon>Micrococcales</taxon>
        <taxon>Cellulomonadaceae</taxon>
        <taxon>Cellulomonas</taxon>
    </lineage>
</organism>
<dbReference type="GO" id="GO:0046872">
    <property type="term" value="F:metal ion binding"/>
    <property type="evidence" value="ECO:0007669"/>
    <property type="project" value="UniProtKB-UniRule"/>
</dbReference>
<dbReference type="InterPro" id="IPR036135">
    <property type="entry name" value="MoeA_linker/N_sf"/>
</dbReference>
<dbReference type="Gene3D" id="2.170.190.11">
    <property type="entry name" value="Molybdopterin biosynthesis moea protein, domain 3"/>
    <property type="match status" value="1"/>
</dbReference>
<dbReference type="GO" id="GO:0005829">
    <property type="term" value="C:cytosol"/>
    <property type="evidence" value="ECO:0007669"/>
    <property type="project" value="TreeGrafter"/>
</dbReference>
<comment type="function">
    <text evidence="1 7">Catalyzes the insertion of molybdate into adenylated molybdopterin with the concomitant release of AMP.</text>
</comment>
<evidence type="ECO:0000313" key="9">
    <source>
        <dbReference type="EMBL" id="GCD19607.1"/>
    </source>
</evidence>
<dbReference type="InterPro" id="IPR036425">
    <property type="entry name" value="MoaB/Mog-like_dom_sf"/>
</dbReference>
<dbReference type="InterPro" id="IPR036688">
    <property type="entry name" value="MoeA_C_domain_IV_sf"/>
</dbReference>
<keyword evidence="7" id="KW-0460">Magnesium</keyword>
<dbReference type="Proteomes" id="UP000288246">
    <property type="component" value="Unassembled WGS sequence"/>
</dbReference>
<dbReference type="SMART" id="SM00852">
    <property type="entry name" value="MoCF_biosynth"/>
    <property type="match status" value="1"/>
</dbReference>
<comment type="pathway">
    <text evidence="2 7">Cofactor biosynthesis; molybdopterin biosynthesis.</text>
</comment>
<dbReference type="SUPFAM" id="SSF63882">
    <property type="entry name" value="MoeA N-terminal region -like"/>
    <property type="match status" value="1"/>
</dbReference>
<dbReference type="EC" id="2.10.1.1" evidence="7"/>